<feature type="transmembrane region" description="Helical" evidence="6">
    <location>
        <begin position="698"/>
        <end position="721"/>
    </location>
</feature>
<feature type="transmembrane region" description="Helical" evidence="6">
    <location>
        <begin position="258"/>
        <end position="278"/>
    </location>
</feature>
<dbReference type="STRING" id="1769779.AUP74_01965"/>
<keyword evidence="5 6" id="KW-0472">Membrane</keyword>
<feature type="transmembrane region" description="Helical" evidence="6">
    <location>
        <begin position="786"/>
        <end position="808"/>
    </location>
</feature>
<keyword evidence="2" id="KW-1003">Cell membrane</keyword>
<name>A0A1C9W8E6_9GAMM</name>
<feature type="transmembrane region" description="Helical" evidence="6">
    <location>
        <begin position="21"/>
        <end position="42"/>
    </location>
</feature>
<sequence>MSSANPLLPLKLLGRDWRGGELALIATALVLAVTCVTAIAHFSDRLTRAMYIQSQTFLAAERVVNSSKPVEQAWLDEAADRGLEQAQTVQFASMLSAGDQFQFAAIKAVSDGYPLVGHLEMRPGANAEPRVVQQGPPRGEVWMEPRLLPLLELSIGDNLQIGESDFTVTGLLDHEPDRSDNLFSMGARVMMHRDDLQATNVVQPGSRVQYRYLFAGDDVALNNYFKWLEPRLTEHQRVIDLREGQPRVASALDRAERFLFLAGSLAVLLASVAVGLAARRYSLRHTSYVAVMKSLGAGRGKVLGIYLGQLAALALIATAAGLLLGSLIQAQAVSLMADFFPVDPPPSGWNPLLVGLVTGLACALGFALPPLFRLARTDPMQTLRRDWSNPDRREWLGLVLGPTSMLLLIWWLSGSLPITLALFAGMALLVGGSALVNRLLVRGRLAKLGGSWRIALGSLQRRAAFNTLLIAAFGTGLLAMLAMVFARTALIDEWRMQLPDNAPNHFLINIAPYEKENVERLLTDNGVTSTELYPMVRGRLVAINDVPAKERKEQAGALRRELNLSWTENLAPDNRIVAGDWWESVDTDKGVSVEAELAERLNLKLGDQLKFSIGGLEVESTITSLRTLDWNSMRPNFYMLFAPGSLEDFPATYITSFHLPPEEKLFVNDLVRAFPSVTVIELDKIIERIRDTISQVSLAIESVMALMLVAGVLVLIAGVRASIAERLQEAAIIRTLGGRRRLLLQSLVIEFGLLGVAAGLLAAAGAETTLAVLSQRVFELPFTLHPLLWVAGPIAGALLVGTAGTLACRSSVSEPPLKVLRELA</sequence>
<comment type="subcellular location">
    <subcellularLocation>
        <location evidence="1">Cell membrane</location>
        <topology evidence="1">Multi-pass membrane protein</topology>
    </subcellularLocation>
</comment>
<dbReference type="PATRIC" id="fig|1769779.3.peg.1973"/>
<dbReference type="InterPro" id="IPR038766">
    <property type="entry name" value="Membrane_comp_ABC_pdt"/>
</dbReference>
<feature type="transmembrane region" description="Helical" evidence="6">
    <location>
        <begin position="302"/>
        <end position="328"/>
    </location>
</feature>
<dbReference type="KEGG" id="micc:AUP74_01965"/>
<evidence type="ECO:0000256" key="2">
    <source>
        <dbReference type="ARBA" id="ARBA00022475"/>
    </source>
</evidence>
<feature type="transmembrane region" description="Helical" evidence="6">
    <location>
        <begin position="348"/>
        <end position="374"/>
    </location>
</feature>
<keyword evidence="4 6" id="KW-1133">Transmembrane helix</keyword>
<evidence type="ECO:0000256" key="3">
    <source>
        <dbReference type="ARBA" id="ARBA00022692"/>
    </source>
</evidence>
<feature type="transmembrane region" description="Helical" evidence="6">
    <location>
        <begin position="742"/>
        <end position="766"/>
    </location>
</feature>
<feature type="transmembrane region" description="Helical" evidence="6">
    <location>
        <begin position="462"/>
        <end position="486"/>
    </location>
</feature>
<keyword evidence="3 6" id="KW-0812">Transmembrane</keyword>
<reference evidence="9" key="1">
    <citation type="submission" date="2016-01" db="EMBL/GenBank/DDBJ databases">
        <title>Complete genome sequence of Microbulbifer sp. CCB-MM1, a halophile isolated from Matang Mangrove Forest, Perak.</title>
        <authorList>
            <person name="Moh T.H."/>
            <person name="Dinesh B."/>
            <person name="Lau N.-S."/>
            <person name="Go F."/>
            <person name="Alexander Chong S.-C."/>
        </authorList>
    </citation>
    <scope>NUCLEOTIDE SEQUENCE [LARGE SCALE GENOMIC DNA]</scope>
    <source>
        <strain evidence="9">CCB-MM1</strain>
    </source>
</reference>
<feature type="transmembrane region" description="Helical" evidence="6">
    <location>
        <begin position="395"/>
        <end position="412"/>
    </location>
</feature>
<dbReference type="RefSeq" id="WP_226999750.1">
    <property type="nucleotide sequence ID" value="NZ_CP014143.1"/>
</dbReference>
<accession>A0A1C9W8E6</accession>
<evidence type="ECO:0000256" key="1">
    <source>
        <dbReference type="ARBA" id="ARBA00004651"/>
    </source>
</evidence>
<dbReference type="GO" id="GO:0005886">
    <property type="term" value="C:plasma membrane"/>
    <property type="evidence" value="ECO:0007669"/>
    <property type="project" value="UniProtKB-SubCell"/>
</dbReference>
<dbReference type="PANTHER" id="PTHR30287:SF1">
    <property type="entry name" value="INNER MEMBRANE PROTEIN"/>
    <property type="match status" value="1"/>
</dbReference>
<dbReference type="EMBL" id="CP014143">
    <property type="protein sequence ID" value="AOS97395.1"/>
    <property type="molecule type" value="Genomic_DNA"/>
</dbReference>
<feature type="domain" description="ABC3 transporter permease C-terminal" evidence="7">
    <location>
        <begin position="703"/>
        <end position="813"/>
    </location>
</feature>
<evidence type="ECO:0000259" key="7">
    <source>
        <dbReference type="Pfam" id="PF02687"/>
    </source>
</evidence>
<dbReference type="AlphaFoldDB" id="A0A1C9W8E6"/>
<evidence type="ECO:0000256" key="4">
    <source>
        <dbReference type="ARBA" id="ARBA00022989"/>
    </source>
</evidence>
<keyword evidence="9" id="KW-1185">Reference proteome</keyword>
<dbReference type="Pfam" id="PF02687">
    <property type="entry name" value="FtsX"/>
    <property type="match status" value="2"/>
</dbReference>
<dbReference type="PANTHER" id="PTHR30287">
    <property type="entry name" value="MEMBRANE COMPONENT OF PREDICTED ABC SUPERFAMILY METABOLITE UPTAKE TRANSPORTER"/>
    <property type="match status" value="1"/>
</dbReference>
<evidence type="ECO:0000313" key="8">
    <source>
        <dbReference type="EMBL" id="AOS97395.1"/>
    </source>
</evidence>
<evidence type="ECO:0000256" key="5">
    <source>
        <dbReference type="ARBA" id="ARBA00023136"/>
    </source>
</evidence>
<protein>
    <submittedName>
        <fullName evidence="8">FtsX-like permease family protein</fullName>
    </submittedName>
</protein>
<dbReference type="InterPro" id="IPR003838">
    <property type="entry name" value="ABC3_permease_C"/>
</dbReference>
<gene>
    <name evidence="8" type="ORF">AUP74_01965</name>
</gene>
<evidence type="ECO:0000256" key="6">
    <source>
        <dbReference type="SAM" id="Phobius"/>
    </source>
</evidence>
<organism evidence="8 9">
    <name type="scientific">Microbulbifer aggregans</name>
    <dbReference type="NCBI Taxonomy" id="1769779"/>
    <lineage>
        <taxon>Bacteria</taxon>
        <taxon>Pseudomonadati</taxon>
        <taxon>Pseudomonadota</taxon>
        <taxon>Gammaproteobacteria</taxon>
        <taxon>Cellvibrionales</taxon>
        <taxon>Microbulbiferaceae</taxon>
        <taxon>Microbulbifer</taxon>
    </lineage>
</organism>
<evidence type="ECO:0000313" key="9">
    <source>
        <dbReference type="Proteomes" id="UP000095672"/>
    </source>
</evidence>
<feature type="domain" description="ABC3 transporter permease C-terminal" evidence="7">
    <location>
        <begin position="262"/>
        <end position="379"/>
    </location>
</feature>
<proteinExistence type="predicted"/>
<feature type="transmembrane region" description="Helical" evidence="6">
    <location>
        <begin position="418"/>
        <end position="441"/>
    </location>
</feature>
<dbReference type="Proteomes" id="UP000095672">
    <property type="component" value="Chromosome"/>
</dbReference>